<feature type="transmembrane region" description="Helical" evidence="15">
    <location>
        <begin position="20"/>
        <end position="42"/>
    </location>
</feature>
<evidence type="ECO:0000256" key="15">
    <source>
        <dbReference type="SAM" id="Phobius"/>
    </source>
</evidence>
<dbReference type="GO" id="GO:0000155">
    <property type="term" value="F:phosphorelay sensor kinase activity"/>
    <property type="evidence" value="ECO:0007669"/>
    <property type="project" value="InterPro"/>
</dbReference>
<dbReference type="InterPro" id="IPR003594">
    <property type="entry name" value="HATPase_dom"/>
</dbReference>
<feature type="transmembrane region" description="Helical" evidence="15">
    <location>
        <begin position="155"/>
        <end position="174"/>
    </location>
</feature>
<evidence type="ECO:0000256" key="11">
    <source>
        <dbReference type="ARBA" id="ARBA00022840"/>
    </source>
</evidence>
<comment type="catalytic activity">
    <reaction evidence="1">
        <text>ATP + protein L-histidine = ADP + protein N-phospho-L-histidine.</text>
        <dbReference type="EC" id="2.7.13.3"/>
    </reaction>
</comment>
<proteinExistence type="predicted"/>
<dbReference type="Gene3D" id="1.10.287.130">
    <property type="match status" value="1"/>
</dbReference>
<dbReference type="InterPro" id="IPR003660">
    <property type="entry name" value="HAMP_dom"/>
</dbReference>
<dbReference type="CDD" id="cd00082">
    <property type="entry name" value="HisKA"/>
    <property type="match status" value="1"/>
</dbReference>
<dbReference type="PRINTS" id="PR00344">
    <property type="entry name" value="BCTRLSENSOR"/>
</dbReference>
<keyword evidence="6" id="KW-0597">Phosphoprotein</keyword>
<dbReference type="InterPro" id="IPR005467">
    <property type="entry name" value="His_kinase_dom"/>
</dbReference>
<evidence type="ECO:0000313" key="19">
    <source>
        <dbReference type="Proteomes" id="UP000436822"/>
    </source>
</evidence>
<evidence type="ECO:0000256" key="5">
    <source>
        <dbReference type="ARBA" id="ARBA00022519"/>
    </source>
</evidence>
<dbReference type="Pfam" id="PF00672">
    <property type="entry name" value="HAMP"/>
    <property type="match status" value="1"/>
</dbReference>
<evidence type="ECO:0000256" key="6">
    <source>
        <dbReference type="ARBA" id="ARBA00022553"/>
    </source>
</evidence>
<keyword evidence="12 15" id="KW-1133">Transmembrane helix</keyword>
<dbReference type="PROSITE" id="PS50885">
    <property type="entry name" value="HAMP"/>
    <property type="match status" value="1"/>
</dbReference>
<keyword evidence="19" id="KW-1185">Reference proteome</keyword>
<dbReference type="AlphaFoldDB" id="A0A6N6JE53"/>
<evidence type="ECO:0000256" key="13">
    <source>
        <dbReference type="ARBA" id="ARBA00023012"/>
    </source>
</evidence>
<organism evidence="18 19">
    <name type="scientific">Litoreibacter roseus</name>
    <dbReference type="NCBI Taxonomy" id="2601869"/>
    <lineage>
        <taxon>Bacteria</taxon>
        <taxon>Pseudomonadati</taxon>
        <taxon>Pseudomonadota</taxon>
        <taxon>Alphaproteobacteria</taxon>
        <taxon>Rhodobacterales</taxon>
        <taxon>Roseobacteraceae</taxon>
        <taxon>Litoreibacter</taxon>
    </lineage>
</organism>
<feature type="domain" description="HAMP" evidence="17">
    <location>
        <begin position="175"/>
        <end position="226"/>
    </location>
</feature>
<dbReference type="SUPFAM" id="SSF47384">
    <property type="entry name" value="Homodimeric domain of signal transducing histidine kinase"/>
    <property type="match status" value="1"/>
</dbReference>
<reference evidence="18 19" key="1">
    <citation type="submission" date="2019-12" db="EMBL/GenBank/DDBJ databases">
        <title>Litoreibacter badius sp. nov., a novel bacteriochlorophyll a-containing bacterium in the genus Litoreibacter.</title>
        <authorList>
            <person name="Kanamuro M."/>
            <person name="Takabe Y."/>
            <person name="Mori K."/>
            <person name="Takaichi S."/>
            <person name="Hanada S."/>
        </authorList>
    </citation>
    <scope>NUCLEOTIDE SEQUENCE [LARGE SCALE GENOMIC DNA]</scope>
    <source>
        <strain evidence="18 19">K6</strain>
    </source>
</reference>
<comment type="caution">
    <text evidence="18">The sequence shown here is derived from an EMBL/GenBank/DDBJ whole genome shotgun (WGS) entry which is preliminary data.</text>
</comment>
<evidence type="ECO:0000259" key="16">
    <source>
        <dbReference type="PROSITE" id="PS50109"/>
    </source>
</evidence>
<evidence type="ECO:0000256" key="1">
    <source>
        <dbReference type="ARBA" id="ARBA00000085"/>
    </source>
</evidence>
<dbReference type="OrthoDB" id="9804645at2"/>
<dbReference type="SMART" id="SM00304">
    <property type="entry name" value="HAMP"/>
    <property type="match status" value="1"/>
</dbReference>
<keyword evidence="9" id="KW-0547">Nucleotide-binding</keyword>
<accession>A0A6N6JE53</accession>
<dbReference type="Gene3D" id="3.30.565.10">
    <property type="entry name" value="Histidine kinase-like ATPase, C-terminal domain"/>
    <property type="match status" value="1"/>
</dbReference>
<evidence type="ECO:0000256" key="2">
    <source>
        <dbReference type="ARBA" id="ARBA00004429"/>
    </source>
</evidence>
<evidence type="ECO:0000256" key="8">
    <source>
        <dbReference type="ARBA" id="ARBA00022692"/>
    </source>
</evidence>
<dbReference type="CDD" id="cd06225">
    <property type="entry name" value="HAMP"/>
    <property type="match status" value="1"/>
</dbReference>
<dbReference type="InterPro" id="IPR003661">
    <property type="entry name" value="HisK_dim/P_dom"/>
</dbReference>
<evidence type="ECO:0000313" key="18">
    <source>
        <dbReference type="EMBL" id="GFE64110.1"/>
    </source>
</evidence>
<name>A0A6N6JE53_9RHOB</name>
<dbReference type="Pfam" id="PF00512">
    <property type="entry name" value="HisKA"/>
    <property type="match status" value="1"/>
</dbReference>
<evidence type="ECO:0000256" key="14">
    <source>
        <dbReference type="ARBA" id="ARBA00023136"/>
    </source>
</evidence>
<keyword evidence="7" id="KW-0808">Transferase</keyword>
<evidence type="ECO:0000256" key="10">
    <source>
        <dbReference type="ARBA" id="ARBA00022777"/>
    </source>
</evidence>
<gene>
    <name evidence="18" type="ORF">KIN_11840</name>
</gene>
<dbReference type="InterPro" id="IPR036097">
    <property type="entry name" value="HisK_dim/P_sf"/>
</dbReference>
<dbReference type="InterPro" id="IPR004358">
    <property type="entry name" value="Sig_transdc_His_kin-like_C"/>
</dbReference>
<evidence type="ECO:0000256" key="4">
    <source>
        <dbReference type="ARBA" id="ARBA00022475"/>
    </source>
</evidence>
<comment type="subcellular location">
    <subcellularLocation>
        <location evidence="2">Cell inner membrane</location>
        <topology evidence="2">Multi-pass membrane protein</topology>
    </subcellularLocation>
</comment>
<feature type="domain" description="Histidine kinase" evidence="16">
    <location>
        <begin position="234"/>
        <end position="434"/>
    </location>
</feature>
<evidence type="ECO:0000256" key="12">
    <source>
        <dbReference type="ARBA" id="ARBA00022989"/>
    </source>
</evidence>
<dbReference type="PANTHER" id="PTHR44936">
    <property type="entry name" value="SENSOR PROTEIN CREC"/>
    <property type="match status" value="1"/>
</dbReference>
<keyword evidence="10 18" id="KW-0418">Kinase</keyword>
<dbReference type="PANTHER" id="PTHR44936:SF5">
    <property type="entry name" value="SENSOR HISTIDINE KINASE ENVZ"/>
    <property type="match status" value="1"/>
</dbReference>
<dbReference type="EMBL" id="BLJE01000001">
    <property type="protein sequence ID" value="GFE64110.1"/>
    <property type="molecule type" value="Genomic_DNA"/>
</dbReference>
<evidence type="ECO:0000256" key="3">
    <source>
        <dbReference type="ARBA" id="ARBA00012438"/>
    </source>
</evidence>
<keyword evidence="4" id="KW-1003">Cell membrane</keyword>
<evidence type="ECO:0000259" key="17">
    <source>
        <dbReference type="PROSITE" id="PS50885"/>
    </source>
</evidence>
<sequence length="434" mass="47548">MARFSIKRYLPRSLYGRAALILLVPVITIQLVVSFAFIQRLYEDVTEQMTDNLSVGIRYLLSEFRTGGPDAMQDAADALQMELTYPGGPVGFERRFFDLSGRVIERQLTESFPALTGVDLVDDRKRVLLGIETGEGLVEISFPRRRVTATNPHQLLVWMVLTGGLMTFVAYQFLRNQLRPIRRLARAAEAFGKGQSETYHPSGAVEVRSAGNAFLNMRSRIERQIEQRTLMLSGVSHDLRTPLTRLKLGLSMQPDTEDTRALIADVDEMEALIAAFLDFARSDAIEDLEPSDPVAVVRAVVDKAQRAGRNVVLKDLPHEPATLTLRPLAIARAVDNLVGNAVRYGTKAAVSVDLLTTALRIRVEDDGPGIPAENRDEALKPFARLDAARNQNAGSGVGLGLAIAADITRSHGGTLRLGESEALGGLSAEIVLPR</sequence>
<dbReference type="SUPFAM" id="SSF55874">
    <property type="entry name" value="ATPase domain of HSP90 chaperone/DNA topoisomerase II/histidine kinase"/>
    <property type="match status" value="1"/>
</dbReference>
<dbReference type="Proteomes" id="UP000436822">
    <property type="component" value="Unassembled WGS sequence"/>
</dbReference>
<dbReference type="RefSeq" id="WP_159804981.1">
    <property type="nucleotide sequence ID" value="NZ_BLJE01000001.1"/>
</dbReference>
<keyword evidence="8 15" id="KW-0812">Transmembrane</keyword>
<dbReference type="GO" id="GO:0005886">
    <property type="term" value="C:plasma membrane"/>
    <property type="evidence" value="ECO:0007669"/>
    <property type="project" value="UniProtKB-SubCell"/>
</dbReference>
<keyword evidence="5" id="KW-0997">Cell inner membrane</keyword>
<dbReference type="SMART" id="SM00387">
    <property type="entry name" value="HATPase_c"/>
    <property type="match status" value="1"/>
</dbReference>
<dbReference type="EC" id="2.7.13.3" evidence="3"/>
<dbReference type="GO" id="GO:0005524">
    <property type="term" value="F:ATP binding"/>
    <property type="evidence" value="ECO:0007669"/>
    <property type="project" value="UniProtKB-KW"/>
</dbReference>
<keyword evidence="11" id="KW-0067">ATP-binding</keyword>
<dbReference type="InterPro" id="IPR036890">
    <property type="entry name" value="HATPase_C_sf"/>
</dbReference>
<dbReference type="InterPro" id="IPR050980">
    <property type="entry name" value="2C_sensor_his_kinase"/>
</dbReference>
<keyword evidence="13" id="KW-0902">Two-component regulatory system</keyword>
<evidence type="ECO:0000256" key="7">
    <source>
        <dbReference type="ARBA" id="ARBA00022679"/>
    </source>
</evidence>
<dbReference type="SMART" id="SM00388">
    <property type="entry name" value="HisKA"/>
    <property type="match status" value="1"/>
</dbReference>
<dbReference type="Pfam" id="PF02518">
    <property type="entry name" value="HATPase_c"/>
    <property type="match status" value="1"/>
</dbReference>
<dbReference type="PROSITE" id="PS50109">
    <property type="entry name" value="HIS_KIN"/>
    <property type="match status" value="1"/>
</dbReference>
<evidence type="ECO:0000256" key="9">
    <source>
        <dbReference type="ARBA" id="ARBA00022741"/>
    </source>
</evidence>
<protein>
    <recommendedName>
        <fullName evidence="3">histidine kinase</fullName>
        <ecNumber evidence="3">2.7.13.3</ecNumber>
    </recommendedName>
</protein>
<keyword evidence="14 15" id="KW-0472">Membrane</keyword>